<evidence type="ECO:0000313" key="2">
    <source>
        <dbReference type="Proteomes" id="UP000297299"/>
    </source>
</evidence>
<dbReference type="EMBL" id="PHWZ01001820">
    <property type="protein sequence ID" value="TEY20093.1"/>
    <property type="molecule type" value="Genomic_DNA"/>
</dbReference>
<keyword evidence="2" id="KW-1185">Reference proteome</keyword>
<reference evidence="1 2" key="1">
    <citation type="submission" date="2017-11" db="EMBL/GenBank/DDBJ databases">
        <title>Comparative genomics of Botrytis spp.</title>
        <authorList>
            <person name="Valero-Jimenez C.A."/>
            <person name="Tapia P."/>
            <person name="Veloso J."/>
            <person name="Silva-Moreno E."/>
            <person name="Staats M."/>
            <person name="Valdes J.H."/>
            <person name="Van Kan J.A.L."/>
        </authorList>
    </citation>
    <scope>NUCLEOTIDE SEQUENCE [LARGE SCALE GENOMIC DNA]</scope>
    <source>
        <strain evidence="1 2">MUCL2830</strain>
    </source>
</reference>
<comment type="caution">
    <text evidence="1">The sequence shown here is derived from an EMBL/GenBank/DDBJ whole genome shotgun (WGS) entry which is preliminary data.</text>
</comment>
<organism evidence="1 2">
    <name type="scientific">Botryotinia calthae</name>
    <dbReference type="NCBI Taxonomy" id="38488"/>
    <lineage>
        <taxon>Eukaryota</taxon>
        <taxon>Fungi</taxon>
        <taxon>Dikarya</taxon>
        <taxon>Ascomycota</taxon>
        <taxon>Pezizomycotina</taxon>
        <taxon>Leotiomycetes</taxon>
        <taxon>Helotiales</taxon>
        <taxon>Sclerotiniaceae</taxon>
        <taxon>Botryotinia</taxon>
    </lineage>
</organism>
<sequence>MVIYATDKIFDCICLTNTSQRIIRKMVEDVFGETMSEAYTTCSTEKDIFSLAIRLARDNRADPKLIGSGKGVYLSKDL</sequence>
<dbReference type="OrthoDB" id="3935520at2759"/>
<dbReference type="AlphaFoldDB" id="A0A4Y8CAF1"/>
<dbReference type="Proteomes" id="UP000297299">
    <property type="component" value="Unassembled WGS sequence"/>
</dbReference>
<protein>
    <submittedName>
        <fullName evidence="1">Uncharacterized protein</fullName>
    </submittedName>
</protein>
<accession>A0A4Y8CAF1</accession>
<evidence type="ECO:0000313" key="1">
    <source>
        <dbReference type="EMBL" id="TEY20093.1"/>
    </source>
</evidence>
<gene>
    <name evidence="1" type="ORF">BOTCAL_1824g00020</name>
</gene>
<name>A0A4Y8CAF1_9HELO</name>
<proteinExistence type="predicted"/>